<dbReference type="AlphaFoldDB" id="A0AAV3RVL4"/>
<name>A0AAV3RVL4_LITER</name>
<sequence>MWQQQDEIVPKPKRSFISRFFSCRCFCFGKKAKPTNKRKKIASSVLPDFLDNQYNNNTGFVRDLQVLELAEACNDDDNTSLGQMLDILSEVLLFDDLSC</sequence>
<protein>
    <submittedName>
        <fullName evidence="1">Uncharacterized protein</fullName>
    </submittedName>
</protein>
<comment type="caution">
    <text evidence="1">The sequence shown here is derived from an EMBL/GenBank/DDBJ whole genome shotgun (WGS) entry which is preliminary data.</text>
</comment>
<reference evidence="1 2" key="1">
    <citation type="submission" date="2024-01" db="EMBL/GenBank/DDBJ databases">
        <title>The complete chloroplast genome sequence of Lithospermum erythrorhizon: insights into the phylogenetic relationship among Boraginaceae species and the maternal lineages of purple gromwells.</title>
        <authorList>
            <person name="Okada T."/>
            <person name="Watanabe K."/>
        </authorList>
    </citation>
    <scope>NUCLEOTIDE SEQUENCE [LARGE SCALE GENOMIC DNA]</scope>
</reference>
<accession>A0AAV3RVL4</accession>
<proteinExistence type="predicted"/>
<evidence type="ECO:0000313" key="1">
    <source>
        <dbReference type="EMBL" id="GAA0184367.1"/>
    </source>
</evidence>
<dbReference type="Proteomes" id="UP001454036">
    <property type="component" value="Unassembled WGS sequence"/>
</dbReference>
<evidence type="ECO:0000313" key="2">
    <source>
        <dbReference type="Proteomes" id="UP001454036"/>
    </source>
</evidence>
<keyword evidence="2" id="KW-1185">Reference proteome</keyword>
<organism evidence="1 2">
    <name type="scientific">Lithospermum erythrorhizon</name>
    <name type="common">Purple gromwell</name>
    <name type="synonym">Lithospermum officinale var. erythrorhizon</name>
    <dbReference type="NCBI Taxonomy" id="34254"/>
    <lineage>
        <taxon>Eukaryota</taxon>
        <taxon>Viridiplantae</taxon>
        <taxon>Streptophyta</taxon>
        <taxon>Embryophyta</taxon>
        <taxon>Tracheophyta</taxon>
        <taxon>Spermatophyta</taxon>
        <taxon>Magnoliopsida</taxon>
        <taxon>eudicotyledons</taxon>
        <taxon>Gunneridae</taxon>
        <taxon>Pentapetalae</taxon>
        <taxon>asterids</taxon>
        <taxon>lamiids</taxon>
        <taxon>Boraginales</taxon>
        <taxon>Boraginaceae</taxon>
        <taxon>Boraginoideae</taxon>
        <taxon>Lithospermeae</taxon>
        <taxon>Lithospermum</taxon>
    </lineage>
</organism>
<gene>
    <name evidence="1" type="ORF">LIER_31655</name>
</gene>
<dbReference type="EMBL" id="BAABME010011842">
    <property type="protein sequence ID" value="GAA0184367.1"/>
    <property type="molecule type" value="Genomic_DNA"/>
</dbReference>